<dbReference type="SMART" id="SM00419">
    <property type="entry name" value="HTH_CRP"/>
    <property type="match status" value="1"/>
</dbReference>
<proteinExistence type="predicted"/>
<evidence type="ECO:0000256" key="2">
    <source>
        <dbReference type="ARBA" id="ARBA00023125"/>
    </source>
</evidence>
<dbReference type="InterPro" id="IPR000595">
    <property type="entry name" value="cNMP-bd_dom"/>
</dbReference>
<feature type="domain" description="Cyclic nucleotide-binding" evidence="4">
    <location>
        <begin position="13"/>
        <end position="133"/>
    </location>
</feature>
<dbReference type="InterPro" id="IPR018490">
    <property type="entry name" value="cNMP-bd_dom_sf"/>
</dbReference>
<keyword evidence="1" id="KW-0805">Transcription regulation</keyword>
<dbReference type="SMART" id="SM00100">
    <property type="entry name" value="cNMP"/>
    <property type="match status" value="1"/>
</dbReference>
<dbReference type="SUPFAM" id="SSF46785">
    <property type="entry name" value="Winged helix' DNA-binding domain"/>
    <property type="match status" value="1"/>
</dbReference>
<evidence type="ECO:0000256" key="1">
    <source>
        <dbReference type="ARBA" id="ARBA00023015"/>
    </source>
</evidence>
<dbReference type="InterPro" id="IPR036388">
    <property type="entry name" value="WH-like_DNA-bd_sf"/>
</dbReference>
<dbReference type="InterPro" id="IPR012318">
    <property type="entry name" value="HTH_CRP"/>
</dbReference>
<dbReference type="CDD" id="cd00092">
    <property type="entry name" value="HTH_CRP"/>
    <property type="match status" value="1"/>
</dbReference>
<reference evidence="6" key="1">
    <citation type="journal article" date="2021" name="bioRxiv">
        <title>Unraveling nitrogen, sulfur and carbon metabolic pathways and microbial community transcriptional responses to substrate deprivation and toxicity stresses in a bioreactor mimicking anoxic brackish coastal sediment conditions.</title>
        <authorList>
            <person name="Martins P.D."/>
            <person name="Echeveste M.J."/>
            <person name="Arshad A."/>
            <person name="Kurth J."/>
            <person name="Ouboter H."/>
            <person name="Jetten M.S.M."/>
            <person name="Welte C.U."/>
        </authorList>
    </citation>
    <scope>NUCLEOTIDE SEQUENCE</scope>
    <source>
        <strain evidence="6">MAG_39</strain>
    </source>
</reference>
<dbReference type="GO" id="GO:0005829">
    <property type="term" value="C:cytosol"/>
    <property type="evidence" value="ECO:0007669"/>
    <property type="project" value="TreeGrafter"/>
</dbReference>
<name>A0A953M2K1_9BACT</name>
<evidence type="ECO:0000313" key="6">
    <source>
        <dbReference type="EMBL" id="MBZ0157787.1"/>
    </source>
</evidence>
<dbReference type="GO" id="GO:0003700">
    <property type="term" value="F:DNA-binding transcription factor activity"/>
    <property type="evidence" value="ECO:0007669"/>
    <property type="project" value="TreeGrafter"/>
</dbReference>
<sequence>MSYDIKELKKLPIFSTLSDEEIKEIQAYVIPGKYRKKEDIFAEGDPPDWFYLLVSGKVKITKLSHDGREIILELISDQDFFGGFAVLKGFPYPANAVAMEDSEIIKISRVNLLKIIDRFPHIMYDITSSLGDRIREFHDTLKNIALERVEARIAALLVKLADKAGEKLNQKDTVINMRLTKQDIAEMVGTTVETTIRVMSRFKKAGLVADESGKIVIKDLEALKAVITPTTY</sequence>
<evidence type="ECO:0000256" key="3">
    <source>
        <dbReference type="ARBA" id="ARBA00023163"/>
    </source>
</evidence>
<dbReference type="AlphaFoldDB" id="A0A953M2K1"/>
<comment type="caution">
    <text evidence="6">The sequence shown here is derived from an EMBL/GenBank/DDBJ whole genome shotgun (WGS) entry which is preliminary data.</text>
</comment>
<reference evidence="6" key="2">
    <citation type="submission" date="2021-08" db="EMBL/GenBank/DDBJ databases">
        <authorList>
            <person name="Dalcin Martins P."/>
        </authorList>
    </citation>
    <scope>NUCLEOTIDE SEQUENCE</scope>
    <source>
        <strain evidence="6">MAG_39</strain>
    </source>
</reference>
<feature type="domain" description="HTH crp-type" evidence="5">
    <location>
        <begin position="147"/>
        <end position="221"/>
    </location>
</feature>
<dbReference type="EMBL" id="JAIOIV010000127">
    <property type="protein sequence ID" value="MBZ0157787.1"/>
    <property type="molecule type" value="Genomic_DNA"/>
</dbReference>
<accession>A0A953M2K1</accession>
<evidence type="ECO:0000259" key="5">
    <source>
        <dbReference type="PROSITE" id="PS51063"/>
    </source>
</evidence>
<gene>
    <name evidence="6" type="ORF">K8I29_16450</name>
</gene>
<evidence type="ECO:0000259" key="4">
    <source>
        <dbReference type="PROSITE" id="PS50042"/>
    </source>
</evidence>
<dbReference type="PANTHER" id="PTHR24567">
    <property type="entry name" value="CRP FAMILY TRANSCRIPTIONAL REGULATORY PROTEIN"/>
    <property type="match status" value="1"/>
</dbReference>
<dbReference type="Gene3D" id="2.60.120.10">
    <property type="entry name" value="Jelly Rolls"/>
    <property type="match status" value="1"/>
</dbReference>
<keyword evidence="2" id="KW-0238">DNA-binding</keyword>
<dbReference type="Pfam" id="PF00027">
    <property type="entry name" value="cNMP_binding"/>
    <property type="match status" value="1"/>
</dbReference>
<dbReference type="Pfam" id="PF13545">
    <property type="entry name" value="HTH_Crp_2"/>
    <property type="match status" value="1"/>
</dbReference>
<dbReference type="Gene3D" id="1.10.10.10">
    <property type="entry name" value="Winged helix-like DNA-binding domain superfamily/Winged helix DNA-binding domain"/>
    <property type="match status" value="1"/>
</dbReference>
<dbReference type="CDD" id="cd00038">
    <property type="entry name" value="CAP_ED"/>
    <property type="match status" value="1"/>
</dbReference>
<dbReference type="PRINTS" id="PR00034">
    <property type="entry name" value="HTHCRP"/>
</dbReference>
<evidence type="ECO:0000313" key="7">
    <source>
        <dbReference type="Proteomes" id="UP000705867"/>
    </source>
</evidence>
<dbReference type="InterPro" id="IPR036390">
    <property type="entry name" value="WH_DNA-bd_sf"/>
</dbReference>
<dbReference type="Proteomes" id="UP000705867">
    <property type="component" value="Unassembled WGS sequence"/>
</dbReference>
<keyword evidence="3" id="KW-0804">Transcription</keyword>
<dbReference type="InterPro" id="IPR050397">
    <property type="entry name" value="Env_Response_Regulators"/>
</dbReference>
<dbReference type="SUPFAM" id="SSF51206">
    <property type="entry name" value="cAMP-binding domain-like"/>
    <property type="match status" value="1"/>
</dbReference>
<organism evidence="6 7">
    <name type="scientific">Candidatus Nitrobium versatile</name>
    <dbReference type="NCBI Taxonomy" id="2884831"/>
    <lineage>
        <taxon>Bacteria</taxon>
        <taxon>Pseudomonadati</taxon>
        <taxon>Nitrospirota</taxon>
        <taxon>Nitrospiria</taxon>
        <taxon>Nitrospirales</taxon>
        <taxon>Nitrospiraceae</taxon>
        <taxon>Candidatus Nitrobium</taxon>
    </lineage>
</organism>
<dbReference type="PROSITE" id="PS50042">
    <property type="entry name" value="CNMP_BINDING_3"/>
    <property type="match status" value="1"/>
</dbReference>
<protein>
    <submittedName>
        <fullName evidence="6">Crp/Fnr family transcriptional regulator</fullName>
    </submittedName>
</protein>
<dbReference type="GO" id="GO:0003677">
    <property type="term" value="F:DNA binding"/>
    <property type="evidence" value="ECO:0007669"/>
    <property type="project" value="UniProtKB-KW"/>
</dbReference>
<dbReference type="InterPro" id="IPR014710">
    <property type="entry name" value="RmlC-like_jellyroll"/>
</dbReference>
<dbReference type="PROSITE" id="PS51063">
    <property type="entry name" value="HTH_CRP_2"/>
    <property type="match status" value="1"/>
</dbReference>
<dbReference type="PANTHER" id="PTHR24567:SF28">
    <property type="entry name" value="LISTERIOLYSIN REGULATORY PROTEIN"/>
    <property type="match status" value="1"/>
</dbReference>